<accession>A0A6J7WWT2</accession>
<evidence type="ECO:0000313" key="1">
    <source>
        <dbReference type="EMBL" id="CAB5222456.1"/>
    </source>
</evidence>
<dbReference type="EMBL" id="LR798315">
    <property type="protein sequence ID" value="CAB5222456.1"/>
    <property type="molecule type" value="Genomic_DNA"/>
</dbReference>
<name>A0A6J7WWT2_9CAUD</name>
<dbReference type="InterPro" id="IPR008029">
    <property type="entry name" value="Phage_T7_Gp3_endoDNaseI"/>
</dbReference>
<dbReference type="GO" id="GO:0008833">
    <property type="term" value="F:deoxyribonuclease IV (phage-T4-induced) activity"/>
    <property type="evidence" value="ECO:0007669"/>
    <property type="project" value="InterPro"/>
</dbReference>
<keyword evidence="1" id="KW-0540">Nuclease</keyword>
<gene>
    <name evidence="1" type="ORF">UFOVP369_9</name>
</gene>
<dbReference type="InterPro" id="IPR011335">
    <property type="entry name" value="Restrct_endonuc-II-like"/>
</dbReference>
<keyword evidence="1" id="KW-0255">Endonuclease</keyword>
<dbReference type="GO" id="GO:0016032">
    <property type="term" value="P:viral process"/>
    <property type="evidence" value="ECO:0007669"/>
    <property type="project" value="InterPro"/>
</dbReference>
<dbReference type="SUPFAM" id="SSF52980">
    <property type="entry name" value="Restriction endonuclease-like"/>
    <property type="match status" value="1"/>
</dbReference>
<dbReference type="Pfam" id="PF05367">
    <property type="entry name" value="Phage_endo_I"/>
    <property type="match status" value="1"/>
</dbReference>
<organism evidence="1">
    <name type="scientific">uncultured Caudovirales phage</name>
    <dbReference type="NCBI Taxonomy" id="2100421"/>
    <lineage>
        <taxon>Viruses</taxon>
        <taxon>Duplodnaviria</taxon>
        <taxon>Heunggongvirae</taxon>
        <taxon>Uroviricota</taxon>
        <taxon>Caudoviricetes</taxon>
        <taxon>Peduoviridae</taxon>
        <taxon>Maltschvirus</taxon>
        <taxon>Maltschvirus maltsch</taxon>
    </lineage>
</organism>
<keyword evidence="1" id="KW-0378">Hydrolase</keyword>
<dbReference type="CDD" id="cd22324">
    <property type="entry name" value="Endonuclease_I"/>
    <property type="match status" value="1"/>
</dbReference>
<sequence>MTIKKDSMPTFKSKLEEKVWSVLKKHYPSVKYEPSKYKFVQPAITRTYIPDFKTGSSSIYLEAKGKLDLDTRKKMIWFRDSNPTIRIIFLFMNPDNKITKRSKTTYGMWATDNKFEWLDFRKDWLNAYKKLCSK</sequence>
<dbReference type="GO" id="GO:0015074">
    <property type="term" value="P:DNA integration"/>
    <property type="evidence" value="ECO:0007669"/>
    <property type="project" value="InterPro"/>
</dbReference>
<dbReference type="Gene3D" id="3.40.91.30">
    <property type="match status" value="1"/>
</dbReference>
<proteinExistence type="predicted"/>
<reference evidence="1" key="1">
    <citation type="submission" date="2020-05" db="EMBL/GenBank/DDBJ databases">
        <authorList>
            <person name="Chiriac C."/>
            <person name="Salcher M."/>
            <person name="Ghai R."/>
            <person name="Kavagutti S V."/>
        </authorList>
    </citation>
    <scope>NUCLEOTIDE SEQUENCE</scope>
</reference>
<protein>
    <submittedName>
        <fullName evidence="1">Endonuclease I</fullName>
    </submittedName>
</protein>